<dbReference type="AlphaFoldDB" id="A0A3N0GY99"/>
<evidence type="ECO:0000256" key="3">
    <source>
        <dbReference type="ARBA" id="ARBA00023163"/>
    </source>
</evidence>
<comment type="caution">
    <text evidence="7">The sequence shown here is derived from an EMBL/GenBank/DDBJ whole genome shotgun (WGS) entry which is preliminary data.</text>
</comment>
<evidence type="ECO:0000256" key="2">
    <source>
        <dbReference type="ARBA" id="ARBA00023125"/>
    </source>
</evidence>
<dbReference type="Pfam" id="PF13305">
    <property type="entry name" value="TetR_C_33"/>
    <property type="match status" value="1"/>
</dbReference>
<dbReference type="OrthoDB" id="4709966at2"/>
<evidence type="ECO:0000256" key="1">
    <source>
        <dbReference type="ARBA" id="ARBA00023015"/>
    </source>
</evidence>
<dbReference type="PROSITE" id="PS50977">
    <property type="entry name" value="HTH_TETR_2"/>
    <property type="match status" value="1"/>
</dbReference>
<dbReference type="PANTHER" id="PTHR30055:SF234">
    <property type="entry name" value="HTH-TYPE TRANSCRIPTIONAL REGULATOR BETI"/>
    <property type="match status" value="1"/>
</dbReference>
<evidence type="ECO:0000256" key="4">
    <source>
        <dbReference type="PROSITE-ProRule" id="PRU00335"/>
    </source>
</evidence>
<keyword evidence="1" id="KW-0805">Transcription regulation</keyword>
<dbReference type="SUPFAM" id="SSF46689">
    <property type="entry name" value="Homeodomain-like"/>
    <property type="match status" value="1"/>
</dbReference>
<organism evidence="7 8">
    <name type="scientific">Nocardioides pocheonensis</name>
    <dbReference type="NCBI Taxonomy" id="661485"/>
    <lineage>
        <taxon>Bacteria</taxon>
        <taxon>Bacillati</taxon>
        <taxon>Actinomycetota</taxon>
        <taxon>Actinomycetes</taxon>
        <taxon>Propionibacteriales</taxon>
        <taxon>Nocardioidaceae</taxon>
        <taxon>Nocardioides</taxon>
    </lineage>
</organism>
<dbReference type="InterPro" id="IPR025996">
    <property type="entry name" value="MT1864/Rv1816-like_C"/>
</dbReference>
<proteinExistence type="predicted"/>
<dbReference type="InterPro" id="IPR009057">
    <property type="entry name" value="Homeodomain-like_sf"/>
</dbReference>
<keyword evidence="2 4" id="KW-0238">DNA-binding</keyword>
<dbReference type="RefSeq" id="WP_123221010.1">
    <property type="nucleotide sequence ID" value="NZ_RJSF01000003.1"/>
</dbReference>
<keyword evidence="8" id="KW-1185">Reference proteome</keyword>
<feature type="compositionally biased region" description="Basic residues" evidence="5">
    <location>
        <begin position="214"/>
        <end position="226"/>
    </location>
</feature>
<gene>
    <name evidence="7" type="ORF">EFL26_00960</name>
</gene>
<feature type="domain" description="HTH tetR-type" evidence="6">
    <location>
        <begin position="13"/>
        <end position="73"/>
    </location>
</feature>
<reference evidence="7 8" key="1">
    <citation type="submission" date="2018-11" db="EMBL/GenBank/DDBJ databases">
        <authorList>
            <person name="Li F."/>
        </authorList>
    </citation>
    <scope>NUCLEOTIDE SEQUENCE [LARGE SCALE GENOMIC DNA]</scope>
    <source>
        <strain evidence="7 8">Gsoil 818</strain>
    </source>
</reference>
<evidence type="ECO:0000313" key="7">
    <source>
        <dbReference type="EMBL" id="RNM17389.1"/>
    </source>
</evidence>
<dbReference type="GO" id="GO:0003700">
    <property type="term" value="F:DNA-binding transcription factor activity"/>
    <property type="evidence" value="ECO:0007669"/>
    <property type="project" value="TreeGrafter"/>
</dbReference>
<keyword evidence="3" id="KW-0804">Transcription</keyword>
<feature type="DNA-binding region" description="H-T-H motif" evidence="4">
    <location>
        <begin position="36"/>
        <end position="55"/>
    </location>
</feature>
<accession>A0A3N0GY99</accession>
<dbReference type="PANTHER" id="PTHR30055">
    <property type="entry name" value="HTH-TYPE TRANSCRIPTIONAL REGULATOR RUTR"/>
    <property type="match status" value="1"/>
</dbReference>
<dbReference type="Gene3D" id="1.10.357.10">
    <property type="entry name" value="Tetracycline Repressor, domain 2"/>
    <property type="match status" value="1"/>
</dbReference>
<evidence type="ECO:0000256" key="5">
    <source>
        <dbReference type="SAM" id="MobiDB-lite"/>
    </source>
</evidence>
<dbReference type="Proteomes" id="UP000279994">
    <property type="component" value="Unassembled WGS sequence"/>
</dbReference>
<evidence type="ECO:0000313" key="8">
    <source>
        <dbReference type="Proteomes" id="UP000279994"/>
    </source>
</evidence>
<dbReference type="InterPro" id="IPR050109">
    <property type="entry name" value="HTH-type_TetR-like_transc_reg"/>
</dbReference>
<feature type="compositionally biased region" description="Low complexity" evidence="5">
    <location>
        <begin position="227"/>
        <end position="241"/>
    </location>
</feature>
<protein>
    <submittedName>
        <fullName evidence="7">TetR/AcrR family transcriptional regulator</fullName>
    </submittedName>
</protein>
<evidence type="ECO:0000259" key="6">
    <source>
        <dbReference type="PROSITE" id="PS50977"/>
    </source>
</evidence>
<dbReference type="EMBL" id="RJSF01000003">
    <property type="protein sequence ID" value="RNM17389.1"/>
    <property type="molecule type" value="Genomic_DNA"/>
</dbReference>
<dbReference type="SUPFAM" id="SSF48498">
    <property type="entry name" value="Tetracyclin repressor-like, C-terminal domain"/>
    <property type="match status" value="1"/>
</dbReference>
<dbReference type="GO" id="GO:0000976">
    <property type="term" value="F:transcription cis-regulatory region binding"/>
    <property type="evidence" value="ECO:0007669"/>
    <property type="project" value="TreeGrafter"/>
</dbReference>
<dbReference type="InterPro" id="IPR036271">
    <property type="entry name" value="Tet_transcr_reg_TetR-rel_C_sf"/>
</dbReference>
<dbReference type="InterPro" id="IPR001647">
    <property type="entry name" value="HTH_TetR"/>
</dbReference>
<dbReference type="Pfam" id="PF00440">
    <property type="entry name" value="TetR_N"/>
    <property type="match status" value="1"/>
</dbReference>
<feature type="region of interest" description="Disordered" evidence="5">
    <location>
        <begin position="208"/>
        <end position="241"/>
    </location>
</feature>
<name>A0A3N0GY99_9ACTN</name>
<sequence length="241" mass="25440">MTADRTSPEGTDVPVPERLIRAATQLLADEGPAALKARTVATATGLSTMVVYSHFGGVPELVRAVADHGFEELGRAFAEASVTDDPVADLFTMALVCRGIAQANPHLYDLMFGLSTRASYRPAAVSDLRSGQSPAFHAAYAHVTEACRRLAASDRVRPRMDVDAVAAGLWSYVHGFITLELGDHFAGFDDPVAEVMLPTGVALTVGLGDDQSRARRSHQKALRRHASTAAGSGAATRPGTS</sequence>